<dbReference type="AlphaFoldDB" id="A0A378NGB1"/>
<dbReference type="InterPro" id="IPR009797">
    <property type="entry name" value="DUF1367"/>
</dbReference>
<evidence type="ECO:0000313" key="2">
    <source>
        <dbReference type="Proteomes" id="UP000254031"/>
    </source>
</evidence>
<name>A0A378NGB1_MANHA</name>
<reference evidence="1 2" key="1">
    <citation type="submission" date="2018-06" db="EMBL/GenBank/DDBJ databases">
        <authorList>
            <consortium name="Pathogen Informatics"/>
            <person name="Doyle S."/>
        </authorList>
    </citation>
    <scope>NUCLEOTIDE SEQUENCE [LARGE SCALE GENOMIC DNA]</scope>
    <source>
        <strain evidence="1 2">NCTC9380</strain>
    </source>
</reference>
<dbReference type="EMBL" id="UGPL01000006">
    <property type="protein sequence ID" value="STY67474.1"/>
    <property type="molecule type" value="Genomic_DNA"/>
</dbReference>
<gene>
    <name evidence="1" type="ORF">NCTC9380_02833</name>
</gene>
<proteinExistence type="predicted"/>
<accession>A0A378NGB1</accession>
<dbReference type="Proteomes" id="UP000254031">
    <property type="component" value="Unassembled WGS sequence"/>
</dbReference>
<protein>
    <submittedName>
        <fullName evidence="1">Protein of uncharacterized function (DUF1367)</fullName>
    </submittedName>
</protein>
<organism evidence="1 2">
    <name type="scientific">Mannheimia haemolytica</name>
    <name type="common">Pasteurella haemolytica</name>
    <dbReference type="NCBI Taxonomy" id="75985"/>
    <lineage>
        <taxon>Bacteria</taxon>
        <taxon>Pseudomonadati</taxon>
        <taxon>Pseudomonadota</taxon>
        <taxon>Gammaproteobacteria</taxon>
        <taxon>Pasteurellales</taxon>
        <taxon>Pasteurellaceae</taxon>
        <taxon>Mannheimia</taxon>
    </lineage>
</organism>
<sequence length="153" mass="17821">MAKYQMMKLPGGVLSPASEADEESLKALKNHELYDVEINLKINPVLHRKMFSFFKFCFEHWCAENGLQKFSNEKTQFDEFRKDLLVQAGHCEMVFSLSNPNEFKLVPKSISYKELEDDVKRRELYVAITNAAMATVFKGCNEENIINQLYSYF</sequence>
<dbReference type="Pfam" id="PF07105">
    <property type="entry name" value="DUF1367"/>
    <property type="match status" value="1"/>
</dbReference>
<evidence type="ECO:0000313" key="1">
    <source>
        <dbReference type="EMBL" id="STY67474.1"/>
    </source>
</evidence>
<dbReference type="RefSeq" id="WP_115262508.1">
    <property type="nucleotide sequence ID" value="NZ_CP097337.1"/>
</dbReference>